<sequence>MFRSKNFTAVDVGTGEIKIAVLSCRRRRVICNLLHRYMSPGMEHLEGEGTDELAAALKAAFKSAPGAGRKVITAIGGQRVITRQLRLPAMPLKELEQATVWEAEKLVPLPVDELVIRPVVLGESQNGESGLFHVLLVAVRKELVYRYYDAFDRAGLQITAIDLQHLALWRVFHGPFGYPVHDGGVRAVLDLGFSSGQFVVLKGQELVYVRSLPVELGRLLPAGVFEPAPAEPVRPPGGMDISGGEAAAAAAEEISGEYAGYDETQFEHLGELVREIRRSLDFYQLQERDNPVETLVVTGGFSKIKGLPAYLAGQLGIRVAAGFPRLPFRDVKNPPQVLDPGFSVAVGLALREVLQ</sequence>
<dbReference type="PANTHER" id="PTHR32432:SF3">
    <property type="entry name" value="ETHANOLAMINE UTILIZATION PROTEIN EUTJ"/>
    <property type="match status" value="1"/>
</dbReference>
<dbReference type="AlphaFoldDB" id="A0A6N7IPZ8"/>
<dbReference type="Proteomes" id="UP000441717">
    <property type="component" value="Unassembled WGS sequence"/>
</dbReference>
<dbReference type="PIRSF" id="PIRSF019169">
    <property type="entry name" value="PilM"/>
    <property type="match status" value="1"/>
</dbReference>
<protein>
    <submittedName>
        <fullName evidence="1">Type IV pilus assembly protein PilM</fullName>
    </submittedName>
</protein>
<dbReference type="RefSeq" id="WP_152946047.1">
    <property type="nucleotide sequence ID" value="NZ_WHYR01000016.1"/>
</dbReference>
<name>A0A6N7IPZ8_9FIRM</name>
<proteinExistence type="predicted"/>
<dbReference type="InterPro" id="IPR043129">
    <property type="entry name" value="ATPase_NBD"/>
</dbReference>
<dbReference type="Pfam" id="PF11104">
    <property type="entry name" value="PilM_2"/>
    <property type="match status" value="2"/>
</dbReference>
<evidence type="ECO:0000313" key="2">
    <source>
        <dbReference type="Proteomes" id="UP000441717"/>
    </source>
</evidence>
<dbReference type="SUPFAM" id="SSF53067">
    <property type="entry name" value="Actin-like ATPase domain"/>
    <property type="match status" value="2"/>
</dbReference>
<dbReference type="Gene3D" id="3.30.420.40">
    <property type="match status" value="2"/>
</dbReference>
<organism evidence="1 2">
    <name type="scientific">Desulfofundulus thermobenzoicus</name>
    <dbReference type="NCBI Taxonomy" id="29376"/>
    <lineage>
        <taxon>Bacteria</taxon>
        <taxon>Bacillati</taxon>
        <taxon>Bacillota</taxon>
        <taxon>Clostridia</taxon>
        <taxon>Eubacteriales</taxon>
        <taxon>Peptococcaceae</taxon>
        <taxon>Desulfofundulus</taxon>
    </lineage>
</organism>
<comment type="caution">
    <text evidence="1">The sequence shown here is derived from an EMBL/GenBank/DDBJ whole genome shotgun (WGS) entry which is preliminary data.</text>
</comment>
<dbReference type="PANTHER" id="PTHR32432">
    <property type="entry name" value="CELL DIVISION PROTEIN FTSA-RELATED"/>
    <property type="match status" value="1"/>
</dbReference>
<accession>A0A6N7IPZ8</accession>
<dbReference type="NCBIfam" id="TIGR01175">
    <property type="entry name" value="pilM"/>
    <property type="match status" value="1"/>
</dbReference>
<evidence type="ECO:0000313" key="1">
    <source>
        <dbReference type="EMBL" id="MQL52126.1"/>
    </source>
</evidence>
<keyword evidence="2" id="KW-1185">Reference proteome</keyword>
<dbReference type="OrthoDB" id="9765023at2"/>
<reference evidence="1 2" key="1">
    <citation type="submission" date="2019-10" db="EMBL/GenBank/DDBJ databases">
        <title>Comparative genomics of sulfur disproportionating microorganisms.</title>
        <authorList>
            <person name="Ward L.M."/>
            <person name="Bertran E."/>
            <person name="Johnston D."/>
        </authorList>
    </citation>
    <scope>NUCLEOTIDE SEQUENCE [LARGE SCALE GENOMIC DNA]</scope>
    <source>
        <strain evidence="1 2">DSM 14055</strain>
    </source>
</reference>
<dbReference type="InterPro" id="IPR005883">
    <property type="entry name" value="PilM"/>
</dbReference>
<dbReference type="EMBL" id="WHYR01000016">
    <property type="protein sequence ID" value="MQL52126.1"/>
    <property type="molecule type" value="Genomic_DNA"/>
</dbReference>
<dbReference type="CDD" id="cd24049">
    <property type="entry name" value="ASKHA_NBD_PilM"/>
    <property type="match status" value="1"/>
</dbReference>
<gene>
    <name evidence="1" type="primary">pilM</name>
    <name evidence="1" type="ORF">GFC01_07545</name>
</gene>
<dbReference type="InterPro" id="IPR050696">
    <property type="entry name" value="FtsA/MreB"/>
</dbReference>
<dbReference type="Gene3D" id="3.30.1490.300">
    <property type="match status" value="1"/>
</dbReference>